<reference evidence="1" key="1">
    <citation type="submission" date="2019-08" db="EMBL/GenBank/DDBJ databases">
        <authorList>
            <person name="Kucharzyk K."/>
            <person name="Murdoch R.W."/>
            <person name="Higgins S."/>
            <person name="Loffler F."/>
        </authorList>
    </citation>
    <scope>NUCLEOTIDE SEQUENCE</scope>
</reference>
<evidence type="ECO:0000313" key="1">
    <source>
        <dbReference type="EMBL" id="MPM99147.1"/>
    </source>
</evidence>
<gene>
    <name evidence="1" type="ORF">SDC9_146338</name>
</gene>
<evidence type="ECO:0008006" key="2">
    <source>
        <dbReference type="Google" id="ProtNLM"/>
    </source>
</evidence>
<protein>
    <recommendedName>
        <fullName evidence="2">N-acetyltransferase domain-containing protein</fullName>
    </recommendedName>
</protein>
<dbReference type="EMBL" id="VSSQ01045261">
    <property type="protein sequence ID" value="MPM99147.1"/>
    <property type="molecule type" value="Genomic_DNA"/>
</dbReference>
<proteinExistence type="predicted"/>
<comment type="caution">
    <text evidence="1">The sequence shown here is derived from an EMBL/GenBank/DDBJ whole genome shotgun (WGS) entry which is preliminary data.</text>
</comment>
<name>A0A645EAZ0_9ZZZZ</name>
<organism evidence="1">
    <name type="scientific">bioreactor metagenome</name>
    <dbReference type="NCBI Taxonomy" id="1076179"/>
    <lineage>
        <taxon>unclassified sequences</taxon>
        <taxon>metagenomes</taxon>
        <taxon>ecological metagenomes</taxon>
    </lineage>
</organism>
<accession>A0A645EAZ0</accession>
<dbReference type="AlphaFoldDB" id="A0A645EAZ0"/>
<sequence>MKLVQNESPKFTKKHMDFLKKYEKSYGIEISQDYYKKEINNILNGEPSPRCDSDQRCYEIFEGELYLGDIIVNEDNEIDILIFDEHTGNKYAYRAIKLFLEEHYVRGVCFEAVVRGKNNDKEKIKKVLTKAGFRNVETSKEGNEIWVYN</sequence>
<dbReference type="Gene3D" id="3.40.630.30">
    <property type="match status" value="1"/>
</dbReference>